<reference evidence="1" key="1">
    <citation type="submission" date="2020-06" db="EMBL/GenBank/DDBJ databases">
        <authorList>
            <person name="Li T."/>
            <person name="Hu X."/>
            <person name="Zhang T."/>
            <person name="Song X."/>
            <person name="Zhang H."/>
            <person name="Dai N."/>
            <person name="Sheng W."/>
            <person name="Hou X."/>
            <person name="Wei L."/>
        </authorList>
    </citation>
    <scope>NUCLEOTIDE SEQUENCE</scope>
    <source>
        <strain evidence="1">3651</strain>
        <tissue evidence="1">Leaf</tissue>
    </source>
</reference>
<organism evidence="1 2">
    <name type="scientific">Sesamum alatum</name>
    <dbReference type="NCBI Taxonomy" id="300844"/>
    <lineage>
        <taxon>Eukaryota</taxon>
        <taxon>Viridiplantae</taxon>
        <taxon>Streptophyta</taxon>
        <taxon>Embryophyta</taxon>
        <taxon>Tracheophyta</taxon>
        <taxon>Spermatophyta</taxon>
        <taxon>Magnoliopsida</taxon>
        <taxon>eudicotyledons</taxon>
        <taxon>Gunneridae</taxon>
        <taxon>Pentapetalae</taxon>
        <taxon>asterids</taxon>
        <taxon>lamiids</taxon>
        <taxon>Lamiales</taxon>
        <taxon>Pedaliaceae</taxon>
        <taxon>Sesamum</taxon>
    </lineage>
</organism>
<dbReference type="Proteomes" id="UP001293254">
    <property type="component" value="Unassembled WGS sequence"/>
</dbReference>
<comment type="caution">
    <text evidence="1">The sequence shown here is derived from an EMBL/GenBank/DDBJ whole genome shotgun (WGS) entry which is preliminary data.</text>
</comment>
<evidence type="ECO:0000313" key="1">
    <source>
        <dbReference type="EMBL" id="KAK4413148.1"/>
    </source>
</evidence>
<accession>A0AAE2C8Q6</accession>
<dbReference type="EMBL" id="JACGWO010000012">
    <property type="protein sequence ID" value="KAK4413148.1"/>
    <property type="molecule type" value="Genomic_DNA"/>
</dbReference>
<keyword evidence="2" id="KW-1185">Reference proteome</keyword>
<name>A0AAE2C8Q6_9LAMI</name>
<gene>
    <name evidence="1" type="ORF">Salat_2727300</name>
</gene>
<reference evidence="1" key="2">
    <citation type="journal article" date="2024" name="Plant">
        <title>Genomic evolution and insights into agronomic trait innovations of Sesamum species.</title>
        <authorList>
            <person name="Miao H."/>
            <person name="Wang L."/>
            <person name="Qu L."/>
            <person name="Liu H."/>
            <person name="Sun Y."/>
            <person name="Le M."/>
            <person name="Wang Q."/>
            <person name="Wei S."/>
            <person name="Zheng Y."/>
            <person name="Lin W."/>
            <person name="Duan Y."/>
            <person name="Cao H."/>
            <person name="Xiong S."/>
            <person name="Wang X."/>
            <person name="Wei L."/>
            <person name="Li C."/>
            <person name="Ma Q."/>
            <person name="Ju M."/>
            <person name="Zhao R."/>
            <person name="Li G."/>
            <person name="Mu C."/>
            <person name="Tian Q."/>
            <person name="Mei H."/>
            <person name="Zhang T."/>
            <person name="Gao T."/>
            <person name="Zhang H."/>
        </authorList>
    </citation>
    <scope>NUCLEOTIDE SEQUENCE</scope>
    <source>
        <strain evidence="1">3651</strain>
    </source>
</reference>
<protein>
    <submittedName>
        <fullName evidence="1">Uncharacterized protein</fullName>
    </submittedName>
</protein>
<proteinExistence type="predicted"/>
<sequence length="237" mass="27077">MEGGRWFKNSDMERQIKVYSPPTILDENARVAEFIHDDGHSWKEDLVCDLFPAELAEHITLPDQLKKKNGENVAQSYITLPDQLKKKNGENVAQSKLHDHGSSFGSPMSLTVLSVCMEALLMWALSDLLWATLNDWKGGCEEWMQTCFDWLTEDEFAWLLMICLMIWNNKNSKVMEGTSEDPLQQILRTKRYLHAFTEAHARAEVGRGRHSPGKWNRPPVVRVAALLAQLKNVIVCP</sequence>
<evidence type="ECO:0000313" key="2">
    <source>
        <dbReference type="Proteomes" id="UP001293254"/>
    </source>
</evidence>
<dbReference type="AlphaFoldDB" id="A0AAE2C8Q6"/>